<protein>
    <submittedName>
        <fullName evidence="6">Uncharacterized protein</fullName>
    </submittedName>
</protein>
<evidence type="ECO:0000256" key="2">
    <source>
        <dbReference type="ARBA" id="ARBA00022478"/>
    </source>
</evidence>
<keyword evidence="2" id="KW-0240">DNA-directed RNA polymerase</keyword>
<organism evidence="6 7">
    <name type="scientific">Citrullus colocynthis</name>
    <name type="common">colocynth</name>
    <dbReference type="NCBI Taxonomy" id="252529"/>
    <lineage>
        <taxon>Eukaryota</taxon>
        <taxon>Viridiplantae</taxon>
        <taxon>Streptophyta</taxon>
        <taxon>Embryophyta</taxon>
        <taxon>Tracheophyta</taxon>
        <taxon>Spermatophyta</taxon>
        <taxon>Magnoliopsida</taxon>
        <taxon>eudicotyledons</taxon>
        <taxon>Gunneridae</taxon>
        <taxon>Pentapetalae</taxon>
        <taxon>rosids</taxon>
        <taxon>fabids</taxon>
        <taxon>Cucurbitales</taxon>
        <taxon>Cucurbitaceae</taxon>
        <taxon>Benincaseae</taxon>
        <taxon>Citrullus</taxon>
    </lineage>
</organism>
<comment type="subcellular location">
    <subcellularLocation>
        <location evidence="1">Nucleus</location>
    </subcellularLocation>
</comment>
<feature type="compositionally biased region" description="Polar residues" evidence="5">
    <location>
        <begin position="186"/>
        <end position="203"/>
    </location>
</feature>
<keyword evidence="4" id="KW-0539">Nucleus</keyword>
<sequence>MERDTPKTKTAPPRKMKFAPKAPTRRLPKPEVKAEISEDADAAQARDLLKRFNESTLRAKQKVGRKAAPTQVAFGSGGTSSTIRSYGISKAGNRPRNEDGTVPSSTSKEYVEPWDYYSYYPVTLPLRRPYSGNPDSLNEEEFGEASETFTYDENTTTPAMDLGLLEENPETDIFFLQLPPMVPATKQSSTVEGMGAANSSEQSKGSEPRQKTCSMNELPSGFMGKLLVYRSGAVKLKLGDIIYDVSSGMDCGFAQDVAAINVEGKRCCIIGELSKRAILTPDVDSMLKNIEDL</sequence>
<evidence type="ECO:0000256" key="5">
    <source>
        <dbReference type="SAM" id="MobiDB-lite"/>
    </source>
</evidence>
<proteinExistence type="predicted"/>
<evidence type="ECO:0000313" key="7">
    <source>
        <dbReference type="Proteomes" id="UP001642487"/>
    </source>
</evidence>
<evidence type="ECO:0000256" key="4">
    <source>
        <dbReference type="ARBA" id="ARBA00023242"/>
    </source>
</evidence>
<feature type="region of interest" description="Disordered" evidence="5">
    <location>
        <begin position="186"/>
        <end position="215"/>
    </location>
</feature>
<name>A0ABP0Z8C3_9ROSI</name>
<evidence type="ECO:0000313" key="6">
    <source>
        <dbReference type="EMBL" id="CAK9328193.1"/>
    </source>
</evidence>
<dbReference type="EMBL" id="OZ021742">
    <property type="protein sequence ID" value="CAK9328193.1"/>
    <property type="molecule type" value="Genomic_DNA"/>
</dbReference>
<dbReference type="InterPro" id="IPR007811">
    <property type="entry name" value="RPC4"/>
</dbReference>
<feature type="region of interest" description="Disordered" evidence="5">
    <location>
        <begin position="1"/>
        <end position="39"/>
    </location>
</feature>
<reference evidence="6 7" key="1">
    <citation type="submission" date="2024-03" db="EMBL/GenBank/DDBJ databases">
        <authorList>
            <person name="Gkanogiannis A."/>
            <person name="Becerra Lopez-Lavalle L."/>
        </authorList>
    </citation>
    <scope>NUCLEOTIDE SEQUENCE [LARGE SCALE GENOMIC DNA]</scope>
</reference>
<keyword evidence="7" id="KW-1185">Reference proteome</keyword>
<dbReference type="Pfam" id="PF05132">
    <property type="entry name" value="RNA_pol_Rpc4"/>
    <property type="match status" value="1"/>
</dbReference>
<accession>A0ABP0Z8C3</accession>
<dbReference type="PANTHER" id="PTHR13408:SF0">
    <property type="entry name" value="DNA-DIRECTED RNA POLYMERASE III SUBUNIT RPC4"/>
    <property type="match status" value="1"/>
</dbReference>
<keyword evidence="3" id="KW-0804">Transcription</keyword>
<gene>
    <name evidence="6" type="ORF">CITCOLO1_LOCUS20598</name>
</gene>
<dbReference type="Proteomes" id="UP001642487">
    <property type="component" value="Chromosome 8"/>
</dbReference>
<feature type="compositionally biased region" description="Basic residues" evidence="5">
    <location>
        <begin position="12"/>
        <end position="27"/>
    </location>
</feature>
<evidence type="ECO:0000256" key="1">
    <source>
        <dbReference type="ARBA" id="ARBA00004123"/>
    </source>
</evidence>
<evidence type="ECO:0000256" key="3">
    <source>
        <dbReference type="ARBA" id="ARBA00023163"/>
    </source>
</evidence>
<feature type="region of interest" description="Disordered" evidence="5">
    <location>
        <begin position="58"/>
        <end position="107"/>
    </location>
</feature>
<dbReference type="PANTHER" id="PTHR13408">
    <property type="entry name" value="DNA-DIRECTED RNA POLYMERASE III"/>
    <property type="match status" value="1"/>
</dbReference>